<keyword evidence="2" id="KW-0805">Transcription regulation</keyword>
<evidence type="ECO:0000256" key="1">
    <source>
        <dbReference type="ARBA" id="ARBA00009437"/>
    </source>
</evidence>
<dbReference type="GO" id="GO:0006351">
    <property type="term" value="P:DNA-templated transcription"/>
    <property type="evidence" value="ECO:0007669"/>
    <property type="project" value="TreeGrafter"/>
</dbReference>
<dbReference type="PRINTS" id="PR00039">
    <property type="entry name" value="HTHLYSR"/>
</dbReference>
<dbReference type="SUPFAM" id="SSF46785">
    <property type="entry name" value="Winged helix' DNA-binding domain"/>
    <property type="match status" value="1"/>
</dbReference>
<dbReference type="Pfam" id="PF03466">
    <property type="entry name" value="LysR_substrate"/>
    <property type="match status" value="1"/>
</dbReference>
<dbReference type="AlphaFoldDB" id="A0A238J4M0"/>
<dbReference type="InterPro" id="IPR058163">
    <property type="entry name" value="LysR-type_TF_proteobact-type"/>
</dbReference>
<evidence type="ECO:0000313" key="6">
    <source>
        <dbReference type="EMBL" id="SMX25699.1"/>
    </source>
</evidence>
<comment type="similarity">
    <text evidence="1">Belongs to the LysR transcriptional regulatory family.</text>
</comment>
<dbReference type="Proteomes" id="UP000201838">
    <property type="component" value="Unassembled WGS sequence"/>
</dbReference>
<keyword evidence="7" id="KW-1185">Reference proteome</keyword>
<dbReference type="EMBL" id="FXXQ01000024">
    <property type="protein sequence ID" value="SMX25699.1"/>
    <property type="molecule type" value="Genomic_DNA"/>
</dbReference>
<accession>A0A238J4M0</accession>
<protein>
    <submittedName>
        <fullName evidence="6">Glycine cleavage system transcriptional activator</fullName>
    </submittedName>
</protein>
<evidence type="ECO:0000313" key="7">
    <source>
        <dbReference type="Proteomes" id="UP000201838"/>
    </source>
</evidence>
<dbReference type="InterPro" id="IPR036390">
    <property type="entry name" value="WH_DNA-bd_sf"/>
</dbReference>
<evidence type="ECO:0000256" key="2">
    <source>
        <dbReference type="ARBA" id="ARBA00023015"/>
    </source>
</evidence>
<proteinExistence type="inferred from homology"/>
<organism evidence="6 7">
    <name type="scientific">Boseongicola aestuarii</name>
    <dbReference type="NCBI Taxonomy" id="1470561"/>
    <lineage>
        <taxon>Bacteria</taxon>
        <taxon>Pseudomonadati</taxon>
        <taxon>Pseudomonadota</taxon>
        <taxon>Alphaproteobacteria</taxon>
        <taxon>Rhodobacterales</taxon>
        <taxon>Paracoccaceae</taxon>
        <taxon>Boseongicola</taxon>
    </lineage>
</organism>
<reference evidence="6 7" key="1">
    <citation type="submission" date="2017-05" db="EMBL/GenBank/DDBJ databases">
        <authorList>
            <person name="Song R."/>
            <person name="Chenine A.L."/>
            <person name="Ruprecht R.M."/>
        </authorList>
    </citation>
    <scope>NUCLEOTIDE SEQUENCE [LARGE SCALE GENOMIC DNA]</scope>
    <source>
        <strain evidence="6 7">CECT 8489</strain>
    </source>
</reference>
<feature type="domain" description="HTH lysR-type" evidence="5">
    <location>
        <begin position="1"/>
        <end position="61"/>
    </location>
</feature>
<dbReference type="PANTHER" id="PTHR30537:SF74">
    <property type="entry name" value="HTH-TYPE TRANSCRIPTIONAL REGULATOR TRPI"/>
    <property type="match status" value="1"/>
</dbReference>
<dbReference type="InterPro" id="IPR000847">
    <property type="entry name" value="LysR_HTH_N"/>
</dbReference>
<dbReference type="Pfam" id="PF00126">
    <property type="entry name" value="HTH_1"/>
    <property type="match status" value="1"/>
</dbReference>
<dbReference type="SUPFAM" id="SSF53850">
    <property type="entry name" value="Periplasmic binding protein-like II"/>
    <property type="match status" value="1"/>
</dbReference>
<keyword evidence="4" id="KW-0804">Transcription</keyword>
<evidence type="ECO:0000256" key="4">
    <source>
        <dbReference type="ARBA" id="ARBA00023163"/>
    </source>
</evidence>
<gene>
    <name evidence="6" type="primary">gcvA_5</name>
    <name evidence="6" type="ORF">BOA8489_03843</name>
</gene>
<name>A0A238J4M0_9RHOB</name>
<dbReference type="InterPro" id="IPR036388">
    <property type="entry name" value="WH-like_DNA-bd_sf"/>
</dbReference>
<evidence type="ECO:0000256" key="3">
    <source>
        <dbReference type="ARBA" id="ARBA00023125"/>
    </source>
</evidence>
<dbReference type="InterPro" id="IPR005119">
    <property type="entry name" value="LysR_subst-bd"/>
</dbReference>
<dbReference type="GO" id="GO:0043565">
    <property type="term" value="F:sequence-specific DNA binding"/>
    <property type="evidence" value="ECO:0007669"/>
    <property type="project" value="TreeGrafter"/>
</dbReference>
<dbReference type="Gene3D" id="1.10.10.10">
    <property type="entry name" value="Winged helix-like DNA-binding domain superfamily/Winged helix DNA-binding domain"/>
    <property type="match status" value="1"/>
</dbReference>
<keyword evidence="3" id="KW-0238">DNA-binding</keyword>
<dbReference type="Gene3D" id="3.40.190.10">
    <property type="entry name" value="Periplasmic binding protein-like II"/>
    <property type="match status" value="2"/>
</dbReference>
<dbReference type="GO" id="GO:0003700">
    <property type="term" value="F:DNA-binding transcription factor activity"/>
    <property type="evidence" value="ECO:0007669"/>
    <property type="project" value="InterPro"/>
</dbReference>
<sequence length="311" mass="34125">MKTSHLNALRALEASLRGGSFRAAADELGVTTAAVGQQIRVLEEYVGSQLFVRNPSGAVPTSAASRIAAELSAGFGSISSVLTELRSSGPGNRLSISMSLGVGEYWLTPRLSGFYAICDQFDLRIDTTHRLVDLQSEEFDFVVRFGSEPELPLESAFLFAGCMVPICTPEFAAKYNLSQDTRSLTDVPLIHVKKETNDPGWLDWSSWSKDCGVEYQKRTAIPEFPRLSSGLKAAKEGLGVVLCGMVETYSSLADGSMILPFGRSSAKLSEWSYRLVWARGRTRSKTQIDFRNWIIAQAETYRGDVERLIGS</sequence>
<dbReference type="PANTHER" id="PTHR30537">
    <property type="entry name" value="HTH-TYPE TRANSCRIPTIONAL REGULATOR"/>
    <property type="match status" value="1"/>
</dbReference>
<dbReference type="PROSITE" id="PS50931">
    <property type="entry name" value="HTH_LYSR"/>
    <property type="match status" value="1"/>
</dbReference>
<evidence type="ECO:0000259" key="5">
    <source>
        <dbReference type="PROSITE" id="PS50931"/>
    </source>
</evidence>